<comment type="caution">
    <text evidence="1">The sequence shown here is derived from an EMBL/GenBank/DDBJ whole genome shotgun (WGS) entry which is preliminary data.</text>
</comment>
<dbReference type="Proteomes" id="UP000177092">
    <property type="component" value="Unassembled WGS sequence"/>
</dbReference>
<dbReference type="AlphaFoldDB" id="A0A1F6A9M7"/>
<sequence length="110" mass="11859">MADGNSEQGIGSEVKSSALKVPEIKNPLKVVEKIFGFLAGLFFGNSEQKTQSQTVLELPPVKEKIEEIDAKLNKDNGKIKKEKPGAFAAVQKLTGRVPSIETAPLPQKQG</sequence>
<gene>
    <name evidence="1" type="ORF">A3D03_02915</name>
</gene>
<dbReference type="EMBL" id="MFJN01000022">
    <property type="protein sequence ID" value="OGG21435.1"/>
    <property type="molecule type" value="Genomic_DNA"/>
</dbReference>
<accession>A0A1F6A9M7</accession>
<organism evidence="1 2">
    <name type="scientific">Candidatus Gottesmanbacteria bacterium RIFCSPHIGHO2_02_FULL_40_13</name>
    <dbReference type="NCBI Taxonomy" id="1798384"/>
    <lineage>
        <taxon>Bacteria</taxon>
        <taxon>Candidatus Gottesmaniibacteriota</taxon>
    </lineage>
</organism>
<reference evidence="1 2" key="1">
    <citation type="journal article" date="2016" name="Nat. Commun.">
        <title>Thousands of microbial genomes shed light on interconnected biogeochemical processes in an aquifer system.</title>
        <authorList>
            <person name="Anantharaman K."/>
            <person name="Brown C.T."/>
            <person name="Hug L.A."/>
            <person name="Sharon I."/>
            <person name="Castelle C.J."/>
            <person name="Probst A.J."/>
            <person name="Thomas B.C."/>
            <person name="Singh A."/>
            <person name="Wilkins M.J."/>
            <person name="Karaoz U."/>
            <person name="Brodie E.L."/>
            <person name="Williams K.H."/>
            <person name="Hubbard S.S."/>
            <person name="Banfield J.F."/>
        </authorList>
    </citation>
    <scope>NUCLEOTIDE SEQUENCE [LARGE SCALE GENOMIC DNA]</scope>
</reference>
<name>A0A1F6A9M7_9BACT</name>
<evidence type="ECO:0000313" key="2">
    <source>
        <dbReference type="Proteomes" id="UP000177092"/>
    </source>
</evidence>
<dbReference type="STRING" id="1798384.A3D03_02915"/>
<protein>
    <submittedName>
        <fullName evidence="1">Uncharacterized protein</fullName>
    </submittedName>
</protein>
<evidence type="ECO:0000313" key="1">
    <source>
        <dbReference type="EMBL" id="OGG21435.1"/>
    </source>
</evidence>
<proteinExistence type="predicted"/>